<feature type="region of interest" description="Disordered" evidence="1">
    <location>
        <begin position="290"/>
        <end position="314"/>
    </location>
</feature>
<feature type="compositionally biased region" description="Basic and acidic residues" evidence="1">
    <location>
        <begin position="290"/>
        <end position="306"/>
    </location>
</feature>
<dbReference type="GO" id="GO:0031012">
    <property type="term" value="C:extracellular matrix"/>
    <property type="evidence" value="ECO:0007669"/>
    <property type="project" value="TreeGrafter"/>
</dbReference>
<feature type="non-terminal residue" evidence="2">
    <location>
        <position position="314"/>
    </location>
</feature>
<dbReference type="PANTHER" id="PTHR24023:SF1082">
    <property type="entry name" value="COLLAGEN TRIPLE HELIX REPEAT"/>
    <property type="match status" value="1"/>
</dbReference>
<name>A0A6G2DMY2_STREE</name>
<organism evidence="2 3">
    <name type="scientific">Streptococcus pneumoniae</name>
    <dbReference type="NCBI Taxonomy" id="1313"/>
    <lineage>
        <taxon>Bacteria</taxon>
        <taxon>Bacillati</taxon>
        <taxon>Bacillota</taxon>
        <taxon>Bacilli</taxon>
        <taxon>Lactobacillales</taxon>
        <taxon>Streptococcaceae</taxon>
        <taxon>Streptococcus</taxon>
    </lineage>
</organism>
<dbReference type="InterPro" id="IPR050149">
    <property type="entry name" value="Collagen_superfamily"/>
</dbReference>
<protein>
    <submittedName>
        <fullName evidence="2">YSIRK signal domain/LPXTG anchor domain surface protein</fullName>
    </submittedName>
</protein>
<evidence type="ECO:0000256" key="1">
    <source>
        <dbReference type="SAM" id="MobiDB-lite"/>
    </source>
</evidence>
<dbReference type="InterPro" id="IPR026394">
    <property type="entry name" value="RPT_S_cricet"/>
</dbReference>
<reference evidence="2 3" key="1">
    <citation type="submission" date="2019-11" db="EMBL/GenBank/DDBJ databases">
        <title>Growth characteristics of pneumococcus vary with the chemical composition of the capsule and with environmental conditions.</title>
        <authorList>
            <person name="Tothpal A."/>
            <person name="Desobry K."/>
            <person name="Joshi S."/>
            <person name="Wyllie A.L."/>
            <person name="Weinberger D.M."/>
        </authorList>
    </citation>
    <scope>NUCLEOTIDE SEQUENCE [LARGE SCALE GENOMIC DNA]</scope>
    <source>
        <strain evidence="3">pnumococcus15C</strain>
    </source>
</reference>
<feature type="compositionally biased region" description="Basic and acidic residues" evidence="1">
    <location>
        <begin position="57"/>
        <end position="66"/>
    </location>
</feature>
<feature type="compositionally biased region" description="Basic and acidic residues" evidence="1">
    <location>
        <begin position="73"/>
        <end position="82"/>
    </location>
</feature>
<feature type="region of interest" description="Disordered" evidence="1">
    <location>
        <begin position="186"/>
        <end position="225"/>
    </location>
</feature>
<feature type="compositionally biased region" description="Basic and acidic residues" evidence="1">
    <location>
        <begin position="186"/>
        <end position="212"/>
    </location>
</feature>
<dbReference type="NCBIfam" id="TIGR04203">
    <property type="entry name" value="RPT_S_cricet"/>
    <property type="match status" value="2"/>
</dbReference>
<dbReference type="EMBL" id="WNIB01000180">
    <property type="protein sequence ID" value="MTV91114.1"/>
    <property type="molecule type" value="Genomic_DNA"/>
</dbReference>
<dbReference type="Proteomes" id="UP000476212">
    <property type="component" value="Unassembled WGS sequence"/>
</dbReference>
<dbReference type="PANTHER" id="PTHR24023">
    <property type="entry name" value="COLLAGEN ALPHA"/>
    <property type="match status" value="1"/>
</dbReference>
<gene>
    <name evidence="2" type="ORF">GM544_11805</name>
</gene>
<dbReference type="Gene3D" id="1.20.5.320">
    <property type="entry name" value="6-Phosphogluconate Dehydrogenase, domain 3"/>
    <property type="match status" value="1"/>
</dbReference>
<evidence type="ECO:0000313" key="2">
    <source>
        <dbReference type="EMBL" id="MTV91114.1"/>
    </source>
</evidence>
<comment type="caution">
    <text evidence="2">The sequence shown here is derived from an EMBL/GenBank/DDBJ whole genome shotgun (WGS) entry which is preliminary data.</text>
</comment>
<accession>A0A6G2DMY2</accession>
<sequence length="314" mass="33093">MQIGVAKDLIDTVKPRVDQNKVGDTNNLTFYLDNDGNGVYTEGVDELVQKIAIKDGAKGEKGDQGERGLTGAKGEKGDRGERGLTGAKGEKGAQGQAGRDGVTPTVTVKDNKNDGTHTITINDGRGNVASTVVRDGFDGASPLVATQRNDADKTTTVIFYYDKNGNNELDASDKKLKEVVIADGAKGEKGDKGEQGLQGRDGEQGPKGEDGKTPTVKVTDGQDGTHTITINDGKGGITTTVVRDGFDGASPLVSTHRNEADKTTTVIFYYDLNDNNQFDEGDTKLKEVVIADGKQGPKGDKGDNGKDGFTPEVT</sequence>
<proteinExistence type="predicted"/>
<dbReference type="AlphaFoldDB" id="A0A6G2DMY2"/>
<dbReference type="Pfam" id="PF19079">
    <property type="entry name" value="CFSR"/>
    <property type="match status" value="2"/>
</dbReference>
<dbReference type="GO" id="GO:0005615">
    <property type="term" value="C:extracellular space"/>
    <property type="evidence" value="ECO:0007669"/>
    <property type="project" value="TreeGrafter"/>
</dbReference>
<evidence type="ECO:0000313" key="3">
    <source>
        <dbReference type="Proteomes" id="UP000476212"/>
    </source>
</evidence>
<feature type="region of interest" description="Disordered" evidence="1">
    <location>
        <begin position="57"/>
        <end position="123"/>
    </location>
</feature>